<evidence type="ECO:0000256" key="1">
    <source>
        <dbReference type="ARBA" id="ARBA00022598"/>
    </source>
</evidence>
<name>X0S5Z0_9ZZZZ</name>
<dbReference type="PROSITE" id="PS51987">
    <property type="entry name" value="GS_CATALYTIC"/>
    <property type="match status" value="1"/>
</dbReference>
<protein>
    <recommendedName>
        <fullName evidence="2">GS catalytic domain-containing protein</fullName>
    </recommendedName>
</protein>
<dbReference type="Pfam" id="PF00120">
    <property type="entry name" value="Gln-synt_C"/>
    <property type="match status" value="1"/>
</dbReference>
<dbReference type="PANTHER" id="PTHR43785:SF12">
    <property type="entry name" value="TYPE-1 GLUTAMINE SYNTHETASE 2"/>
    <property type="match status" value="1"/>
</dbReference>
<organism evidence="3">
    <name type="scientific">marine sediment metagenome</name>
    <dbReference type="NCBI Taxonomy" id="412755"/>
    <lineage>
        <taxon>unclassified sequences</taxon>
        <taxon>metagenomes</taxon>
        <taxon>ecological metagenomes</taxon>
    </lineage>
</organism>
<proteinExistence type="predicted"/>
<sequence>PFEGDPRFILKQAAAEAVIEGFEYNVGPEPEFYLFRADDQNRTSPIDYGGYFDLSSHEGYKTIKKIIAALENFGIKVETSHHEVGYGQYEIDFNYGQCLDVADKVLTLKYTAKKIAQMHNLHATFMPKPRMGKPGSGMHVHQSLFDTKSKTNAFYDKDHKYNLSKIAFSFIAGQIKHINAMCAILCPTVNSYKRLVSGFEAPVYVTWAAMNRSALLRIPKWFKAKSEAARIELRCPDPACNPYLAFAVMLRAGLDGIKNNLTPPEPVEEDIYSLDGESLVQKNIDVLPTSLQEALDALKKDKVLQEVLGEHLFERYIDVKTKEWDEFKKQVTTWEIDTYLDTF</sequence>
<reference evidence="3" key="1">
    <citation type="journal article" date="2014" name="Front. Microbiol.">
        <title>High frequency of phylogenetically diverse reductive dehalogenase-homologous genes in deep subseafloor sedimentary metagenomes.</title>
        <authorList>
            <person name="Kawai M."/>
            <person name="Futagami T."/>
            <person name="Toyoda A."/>
            <person name="Takaki Y."/>
            <person name="Nishi S."/>
            <person name="Hori S."/>
            <person name="Arai W."/>
            <person name="Tsubouchi T."/>
            <person name="Morono Y."/>
            <person name="Uchiyama I."/>
            <person name="Ito T."/>
            <person name="Fujiyama A."/>
            <person name="Inagaki F."/>
            <person name="Takami H."/>
        </authorList>
    </citation>
    <scope>NUCLEOTIDE SEQUENCE</scope>
    <source>
        <strain evidence="3">Expedition CK06-06</strain>
    </source>
</reference>
<dbReference type="PANTHER" id="PTHR43785">
    <property type="entry name" value="GAMMA-GLUTAMYLPUTRESCINE SYNTHETASE"/>
    <property type="match status" value="1"/>
</dbReference>
<dbReference type="SMART" id="SM01230">
    <property type="entry name" value="Gln-synt_C"/>
    <property type="match status" value="1"/>
</dbReference>
<gene>
    <name evidence="3" type="ORF">S01H1_00123</name>
</gene>
<dbReference type="AlphaFoldDB" id="X0S5Z0"/>
<comment type="caution">
    <text evidence="3">The sequence shown here is derived from an EMBL/GenBank/DDBJ whole genome shotgun (WGS) entry which is preliminary data.</text>
</comment>
<evidence type="ECO:0000313" key="3">
    <source>
        <dbReference type="EMBL" id="GAF70636.1"/>
    </source>
</evidence>
<feature type="non-terminal residue" evidence="3">
    <location>
        <position position="1"/>
    </location>
</feature>
<feature type="domain" description="GS catalytic" evidence="2">
    <location>
        <begin position="6"/>
        <end position="343"/>
    </location>
</feature>
<dbReference type="SUPFAM" id="SSF55931">
    <property type="entry name" value="Glutamine synthetase/guanido kinase"/>
    <property type="match status" value="1"/>
</dbReference>
<dbReference type="InterPro" id="IPR014746">
    <property type="entry name" value="Gln_synth/guanido_kin_cat_dom"/>
</dbReference>
<dbReference type="EMBL" id="BARS01000036">
    <property type="protein sequence ID" value="GAF70636.1"/>
    <property type="molecule type" value="Genomic_DNA"/>
</dbReference>
<dbReference type="Gene3D" id="3.30.590.10">
    <property type="entry name" value="Glutamine synthetase/guanido kinase, catalytic domain"/>
    <property type="match status" value="1"/>
</dbReference>
<accession>X0S5Z0</accession>
<keyword evidence="1" id="KW-0436">Ligase</keyword>
<evidence type="ECO:0000259" key="2">
    <source>
        <dbReference type="PROSITE" id="PS51987"/>
    </source>
</evidence>
<dbReference type="InterPro" id="IPR008146">
    <property type="entry name" value="Gln_synth_cat_dom"/>
</dbReference>
<dbReference type="GO" id="GO:0004356">
    <property type="term" value="F:glutamine synthetase activity"/>
    <property type="evidence" value="ECO:0007669"/>
    <property type="project" value="InterPro"/>
</dbReference>